<accession>A0A0E3PIC9</accession>
<comment type="subcellular location">
    <subcellularLocation>
        <location evidence="1">Cell membrane</location>
        <topology evidence="1">Multi-pass membrane protein</topology>
    </subcellularLocation>
</comment>
<dbReference type="NCBIfam" id="TIGR00711">
    <property type="entry name" value="efflux_EmrB"/>
    <property type="match status" value="1"/>
</dbReference>
<feature type="transmembrane region" description="Helical" evidence="8">
    <location>
        <begin position="275"/>
        <end position="299"/>
    </location>
</feature>
<dbReference type="STRING" id="1434118.MSSAC_0037"/>
<evidence type="ECO:0000256" key="6">
    <source>
        <dbReference type="ARBA" id="ARBA00022989"/>
    </source>
</evidence>
<dbReference type="InterPro" id="IPR020846">
    <property type="entry name" value="MFS_dom"/>
</dbReference>
<evidence type="ECO:0000256" key="4">
    <source>
        <dbReference type="ARBA" id="ARBA00022475"/>
    </source>
</evidence>
<dbReference type="CDD" id="cd17321">
    <property type="entry name" value="MFS_MMR_MDR_like"/>
    <property type="match status" value="1"/>
</dbReference>
<feature type="transmembrane region" description="Helical" evidence="8">
    <location>
        <begin position="235"/>
        <end position="255"/>
    </location>
</feature>
<dbReference type="GO" id="GO:0022857">
    <property type="term" value="F:transmembrane transporter activity"/>
    <property type="evidence" value="ECO:0007669"/>
    <property type="project" value="InterPro"/>
</dbReference>
<dbReference type="Proteomes" id="UP000033123">
    <property type="component" value="Chromosome"/>
</dbReference>
<name>A0A0E3PIC9_9EURY</name>
<feature type="transmembrane region" description="Helical" evidence="8">
    <location>
        <begin position="451"/>
        <end position="470"/>
    </location>
</feature>
<feature type="transmembrane region" description="Helical" evidence="8">
    <location>
        <begin position="311"/>
        <end position="333"/>
    </location>
</feature>
<dbReference type="InterPro" id="IPR036259">
    <property type="entry name" value="MFS_trans_sf"/>
</dbReference>
<keyword evidence="7 8" id="KW-0472">Membrane</keyword>
<keyword evidence="6 8" id="KW-1133">Transmembrane helix</keyword>
<dbReference type="GeneID" id="24869562"/>
<evidence type="ECO:0000256" key="8">
    <source>
        <dbReference type="SAM" id="Phobius"/>
    </source>
</evidence>
<feature type="transmembrane region" description="Helical" evidence="8">
    <location>
        <begin position="146"/>
        <end position="168"/>
    </location>
</feature>
<dbReference type="PRINTS" id="PR01036">
    <property type="entry name" value="TCRTETB"/>
</dbReference>
<gene>
    <name evidence="10" type="ORF">MSSAC_0037</name>
</gene>
<dbReference type="RefSeq" id="WP_052727133.1">
    <property type="nucleotide sequence ID" value="NZ_CP009508.1"/>
</dbReference>
<evidence type="ECO:0000256" key="5">
    <source>
        <dbReference type="ARBA" id="ARBA00022692"/>
    </source>
</evidence>
<evidence type="ECO:0000256" key="2">
    <source>
        <dbReference type="ARBA" id="ARBA00008537"/>
    </source>
</evidence>
<dbReference type="PROSITE" id="PS50850">
    <property type="entry name" value="MFS"/>
    <property type="match status" value="1"/>
</dbReference>
<evidence type="ECO:0000256" key="1">
    <source>
        <dbReference type="ARBA" id="ARBA00004651"/>
    </source>
</evidence>
<feature type="transmembrane region" description="Helical" evidence="8">
    <location>
        <begin position="88"/>
        <end position="110"/>
    </location>
</feature>
<dbReference type="PANTHER" id="PTHR42718:SF9">
    <property type="entry name" value="MAJOR FACILITATOR SUPERFAMILY MULTIDRUG TRANSPORTER MFSC"/>
    <property type="match status" value="1"/>
</dbReference>
<keyword evidence="5 8" id="KW-0812">Transmembrane</keyword>
<keyword evidence="3" id="KW-0813">Transport</keyword>
<comment type="similarity">
    <text evidence="2">Belongs to the major facilitator superfamily. EmrB family.</text>
</comment>
<sequence>MKTDGIASDSDILNGKEYLVAVGVVLLGLFMSVMDTVIVNIALPSITAYFGNTISESQWVVTAYLITITAFMIVFGKLSAYTGLKKMFLGGIALFTASSLGCGMASSLLMLITFRITQAIGGAMASSISMALIYRISPPDKQGKAIGIMGATVAIASLAGPGIGGILIEMFDWRAIFHINIPIGIIGLLIGIPYLKVTDTKKKGENIDWIGAVSFAVGITSLMVLFNAITTKGLYSMEVLVTFTVMFFAFMLLGWNERRQIDPMLDTGIFREPMFFLPLLSMILFFAAVFMLNITMPFYLEEVLEFTPLHVGMLMMAIPVVLIVGSPIVGWLYDRYVWQHFSTMGLLIAFSALLICAWAILDERLGIILFSMGLFAAGYSLFQSPNNIEIMRGLHKDRAAIASSIANTGRYFGMAIGASFASVILSVQFLSTELTKALPKIDINNLTLSSGVTLAIAALLCIIAAWPSYIRNRNN</sequence>
<evidence type="ECO:0000259" key="9">
    <source>
        <dbReference type="PROSITE" id="PS50850"/>
    </source>
</evidence>
<feature type="transmembrane region" description="Helical" evidence="8">
    <location>
        <begin position="366"/>
        <end position="382"/>
    </location>
</feature>
<dbReference type="PANTHER" id="PTHR42718">
    <property type="entry name" value="MAJOR FACILITATOR SUPERFAMILY MULTIDRUG TRANSPORTER MFSC"/>
    <property type="match status" value="1"/>
</dbReference>
<dbReference type="Gene3D" id="1.20.1720.10">
    <property type="entry name" value="Multidrug resistance protein D"/>
    <property type="match status" value="1"/>
</dbReference>
<feature type="transmembrane region" description="Helical" evidence="8">
    <location>
        <begin position="207"/>
        <end position="229"/>
    </location>
</feature>
<dbReference type="InterPro" id="IPR011701">
    <property type="entry name" value="MFS"/>
</dbReference>
<protein>
    <recommendedName>
        <fullName evidence="9">Major facilitator superfamily (MFS) profile domain-containing protein</fullName>
    </recommendedName>
</protein>
<dbReference type="PATRIC" id="fig|1434118.4.peg.50"/>
<dbReference type="FunFam" id="1.20.1720.10:FF:000021">
    <property type="entry name" value="Drug resistance transporter, EmrB/QacA subfamily"/>
    <property type="match status" value="1"/>
</dbReference>
<dbReference type="HOGENOM" id="CLU_000960_28_3_2"/>
<evidence type="ECO:0000313" key="11">
    <source>
        <dbReference type="Proteomes" id="UP000033123"/>
    </source>
</evidence>
<dbReference type="Gene3D" id="1.20.1250.20">
    <property type="entry name" value="MFS general substrate transporter like domains"/>
    <property type="match status" value="1"/>
</dbReference>
<evidence type="ECO:0000256" key="7">
    <source>
        <dbReference type="ARBA" id="ARBA00023136"/>
    </source>
</evidence>
<dbReference type="KEGG" id="msj:MSSAC_0037"/>
<dbReference type="Pfam" id="PF07690">
    <property type="entry name" value="MFS_1"/>
    <property type="match status" value="1"/>
</dbReference>
<evidence type="ECO:0000313" key="10">
    <source>
        <dbReference type="EMBL" id="AKB34627.1"/>
    </source>
</evidence>
<proteinExistence type="inferred from homology"/>
<feature type="transmembrane region" description="Helical" evidence="8">
    <location>
        <begin position="340"/>
        <end position="360"/>
    </location>
</feature>
<evidence type="ECO:0000256" key="3">
    <source>
        <dbReference type="ARBA" id="ARBA00022448"/>
    </source>
</evidence>
<feature type="transmembrane region" description="Helical" evidence="8">
    <location>
        <begin position="59"/>
        <end position="76"/>
    </location>
</feature>
<dbReference type="SUPFAM" id="SSF103473">
    <property type="entry name" value="MFS general substrate transporter"/>
    <property type="match status" value="1"/>
</dbReference>
<feature type="transmembrane region" description="Helical" evidence="8">
    <location>
        <begin position="18"/>
        <end position="39"/>
    </location>
</feature>
<organism evidence="10 11">
    <name type="scientific">Methanosarcina siciliae C2J</name>
    <dbReference type="NCBI Taxonomy" id="1434118"/>
    <lineage>
        <taxon>Archaea</taxon>
        <taxon>Methanobacteriati</taxon>
        <taxon>Methanobacteriota</taxon>
        <taxon>Stenosarchaea group</taxon>
        <taxon>Methanomicrobia</taxon>
        <taxon>Methanosarcinales</taxon>
        <taxon>Methanosarcinaceae</taxon>
        <taxon>Methanosarcina</taxon>
    </lineage>
</organism>
<feature type="transmembrane region" description="Helical" evidence="8">
    <location>
        <begin position="116"/>
        <end position="134"/>
    </location>
</feature>
<feature type="transmembrane region" description="Helical" evidence="8">
    <location>
        <begin position="174"/>
        <end position="195"/>
    </location>
</feature>
<reference evidence="10 11" key="1">
    <citation type="submission" date="2014-07" db="EMBL/GenBank/DDBJ databases">
        <title>Methanogenic archaea and the global carbon cycle.</title>
        <authorList>
            <person name="Henriksen J.R."/>
            <person name="Luke J."/>
            <person name="Reinhart S."/>
            <person name="Benedict M.N."/>
            <person name="Youngblut N.D."/>
            <person name="Metcalf M.E."/>
            <person name="Whitaker R.J."/>
            <person name="Metcalf W.W."/>
        </authorList>
    </citation>
    <scope>NUCLEOTIDE SEQUENCE [LARGE SCALE GENOMIC DNA]</scope>
    <source>
        <strain evidence="10 11">C2J</strain>
    </source>
</reference>
<dbReference type="GO" id="GO:0005886">
    <property type="term" value="C:plasma membrane"/>
    <property type="evidence" value="ECO:0007669"/>
    <property type="project" value="UniProtKB-SubCell"/>
</dbReference>
<feature type="domain" description="Major facilitator superfamily (MFS) profile" evidence="9">
    <location>
        <begin position="21"/>
        <end position="475"/>
    </location>
</feature>
<dbReference type="InterPro" id="IPR004638">
    <property type="entry name" value="EmrB-like"/>
</dbReference>
<keyword evidence="4" id="KW-1003">Cell membrane</keyword>
<feature type="transmembrane region" description="Helical" evidence="8">
    <location>
        <begin position="411"/>
        <end position="431"/>
    </location>
</feature>
<dbReference type="EMBL" id="CP009508">
    <property type="protein sequence ID" value="AKB34627.1"/>
    <property type="molecule type" value="Genomic_DNA"/>
</dbReference>
<dbReference type="AlphaFoldDB" id="A0A0E3PIC9"/>